<dbReference type="EMBL" id="CP071090">
    <property type="protein sequence ID" value="QSQ27398.1"/>
    <property type="molecule type" value="Genomic_DNA"/>
</dbReference>
<dbReference type="RefSeq" id="WP_206728920.1">
    <property type="nucleotide sequence ID" value="NZ_CP071090.1"/>
</dbReference>
<proteinExistence type="predicted"/>
<protein>
    <submittedName>
        <fullName evidence="1">Uncharacterized protein</fullName>
    </submittedName>
</protein>
<evidence type="ECO:0000313" key="2">
    <source>
        <dbReference type="Proteomes" id="UP000662747"/>
    </source>
</evidence>
<accession>A0ABX7PA53</accession>
<dbReference type="Proteomes" id="UP000662747">
    <property type="component" value="Chromosome"/>
</dbReference>
<evidence type="ECO:0000313" key="1">
    <source>
        <dbReference type="EMBL" id="QSQ27398.1"/>
    </source>
</evidence>
<reference evidence="1 2" key="1">
    <citation type="submission" date="2021-02" db="EMBL/GenBank/DDBJ databases">
        <title>De Novo genome assembly of isolated myxobacteria.</title>
        <authorList>
            <person name="Stevens D.C."/>
        </authorList>
    </citation>
    <scope>NUCLEOTIDE SEQUENCE [LARGE SCALE GENOMIC DNA]</scope>
    <source>
        <strain evidence="2">SCPEA02</strain>
    </source>
</reference>
<gene>
    <name evidence="1" type="ORF">JY651_21885</name>
</gene>
<organism evidence="1 2">
    <name type="scientific">Pyxidicoccus parkwayensis</name>
    <dbReference type="NCBI Taxonomy" id="2813578"/>
    <lineage>
        <taxon>Bacteria</taxon>
        <taxon>Pseudomonadati</taxon>
        <taxon>Myxococcota</taxon>
        <taxon>Myxococcia</taxon>
        <taxon>Myxococcales</taxon>
        <taxon>Cystobacterineae</taxon>
        <taxon>Myxococcaceae</taxon>
        <taxon>Pyxidicoccus</taxon>
    </lineage>
</organism>
<keyword evidence="2" id="KW-1185">Reference proteome</keyword>
<name>A0ABX7PA53_9BACT</name>
<sequence length="156" mass="16753">MQSLTDAEWAGVATTLAAELEDAAGHTYDLGKFHSHGGYHAEDQLIAALPGPAPAGHYRLLIVINRSPCSDISGIHKATGHQPCMERLIDLQKNGIGMTHTFELVVNYRHLYGHSNEERALNSLGVQQGSAAGISFLHGEGYYDVGVAQAVSQMET</sequence>